<evidence type="ECO:0000259" key="3">
    <source>
        <dbReference type="Pfam" id="PF08719"/>
    </source>
</evidence>
<gene>
    <name evidence="4" type="ORF">H8B09_06665</name>
</gene>
<dbReference type="Proteomes" id="UP000609346">
    <property type="component" value="Unassembled WGS sequence"/>
</dbReference>
<evidence type="ECO:0000313" key="4">
    <source>
        <dbReference type="EMBL" id="MBD3918432.1"/>
    </source>
</evidence>
<dbReference type="SUPFAM" id="SSF143990">
    <property type="entry name" value="YbiA-like"/>
    <property type="match status" value="1"/>
</dbReference>
<dbReference type="Gene3D" id="1.10.357.40">
    <property type="entry name" value="YbiA-like"/>
    <property type="match status" value="1"/>
</dbReference>
<accession>A0ABR8MR15</accession>
<comment type="catalytic activity">
    <reaction evidence="2">
        <text>2,5-diamino-6-hydroxy-4-(5-phosphoribosylamino)-pyrimidine + H2O = 2,5,6-triamino-4-hydroxypyrimidine + D-ribose 5-phosphate</text>
        <dbReference type="Rhea" id="RHEA:23436"/>
        <dbReference type="ChEBI" id="CHEBI:15377"/>
        <dbReference type="ChEBI" id="CHEBI:58614"/>
        <dbReference type="ChEBI" id="CHEBI:78346"/>
        <dbReference type="ChEBI" id="CHEBI:137796"/>
    </reaction>
</comment>
<feature type="domain" description="NADAR" evidence="3">
    <location>
        <begin position="23"/>
        <end position="180"/>
    </location>
</feature>
<sequence>MIYNLTRLRQAYTAGEKHTFLLFWGHTPSRDGRIGKSCFSQWWNSPFEVEGVRYSCTEQYMMAEKARLFKDNEVMKAILKSSNPKEMKALGRAVRNFNSDVWDRQCYEIVKRGNLAKFSQNPSLRDYLISTRRAILVEASPYDRIWGIGMGEADPNANNPMKWKGSNLLGFALTEIRDQLLLASEVESI</sequence>
<dbReference type="RefSeq" id="WP_191202623.1">
    <property type="nucleotide sequence ID" value="NZ_JACXZA010000001.1"/>
</dbReference>
<keyword evidence="5" id="KW-1185">Reference proteome</keyword>
<organism evidence="4 5">
    <name type="scientific">Paenibacillus terricola</name>
    <dbReference type="NCBI Taxonomy" id="2763503"/>
    <lineage>
        <taxon>Bacteria</taxon>
        <taxon>Bacillati</taxon>
        <taxon>Bacillota</taxon>
        <taxon>Bacilli</taxon>
        <taxon>Bacillales</taxon>
        <taxon>Paenibacillaceae</taxon>
        <taxon>Paenibacillus</taxon>
    </lineage>
</organism>
<dbReference type="InterPro" id="IPR012816">
    <property type="entry name" value="NADAR"/>
</dbReference>
<evidence type="ECO:0000256" key="2">
    <source>
        <dbReference type="ARBA" id="ARBA00000751"/>
    </source>
</evidence>
<dbReference type="CDD" id="cd15457">
    <property type="entry name" value="NADAR"/>
    <property type="match status" value="1"/>
</dbReference>
<name>A0ABR8MR15_9BACL</name>
<evidence type="ECO:0000313" key="5">
    <source>
        <dbReference type="Proteomes" id="UP000609346"/>
    </source>
</evidence>
<comment type="catalytic activity">
    <reaction evidence="1">
        <text>5-amino-6-(5-phospho-D-ribosylamino)uracil + H2O = 5,6-diaminouracil + D-ribose 5-phosphate</text>
        <dbReference type="Rhea" id="RHEA:55020"/>
        <dbReference type="ChEBI" id="CHEBI:15377"/>
        <dbReference type="ChEBI" id="CHEBI:46252"/>
        <dbReference type="ChEBI" id="CHEBI:58453"/>
        <dbReference type="ChEBI" id="CHEBI:78346"/>
    </reaction>
</comment>
<dbReference type="EMBL" id="JACXZA010000001">
    <property type="protein sequence ID" value="MBD3918432.1"/>
    <property type="molecule type" value="Genomic_DNA"/>
</dbReference>
<reference evidence="4 5" key="1">
    <citation type="submission" date="2020-09" db="EMBL/GenBank/DDBJ databases">
        <title>Paenibacillus sp. strain PR3 16S rRNA gene Genome sequencing and assembly.</title>
        <authorList>
            <person name="Kim J."/>
        </authorList>
    </citation>
    <scope>NUCLEOTIDE SEQUENCE [LARGE SCALE GENOMIC DNA]</scope>
    <source>
        <strain evidence="4 5">PR3</strain>
    </source>
</reference>
<comment type="caution">
    <text evidence="4">The sequence shown here is derived from an EMBL/GenBank/DDBJ whole genome shotgun (WGS) entry which is preliminary data.</text>
</comment>
<dbReference type="Pfam" id="PF08719">
    <property type="entry name" value="NADAR"/>
    <property type="match status" value="1"/>
</dbReference>
<protein>
    <submittedName>
        <fullName evidence="4">NADAR family protein</fullName>
    </submittedName>
</protein>
<dbReference type="NCBIfam" id="TIGR02464">
    <property type="entry name" value="ribofla_fusion"/>
    <property type="match status" value="1"/>
</dbReference>
<evidence type="ECO:0000256" key="1">
    <source>
        <dbReference type="ARBA" id="ARBA00000022"/>
    </source>
</evidence>
<proteinExistence type="predicted"/>
<dbReference type="InterPro" id="IPR037238">
    <property type="entry name" value="YbiA-like_sf"/>
</dbReference>